<dbReference type="EMBL" id="RCHU02000005">
    <property type="protein sequence ID" value="KAL3591871.1"/>
    <property type="molecule type" value="Genomic_DNA"/>
</dbReference>
<protein>
    <submittedName>
        <fullName evidence="1">Uncharacterized protein</fullName>
    </submittedName>
</protein>
<gene>
    <name evidence="1" type="ORF">D5086_010511</name>
</gene>
<accession>A0ACC4CB25</accession>
<evidence type="ECO:0000313" key="1">
    <source>
        <dbReference type="EMBL" id="KAL3591871.1"/>
    </source>
</evidence>
<name>A0ACC4CB25_POPAL</name>
<sequence>MSFGAEMSPLLGTPGSALSEKLLLGPSRRGLVPVADFVFYQFAFAAITAMLLAVTLLPVGASTIWGDGFLERRIIDCAGGYVIHLSSRVAGFTAAYWVIHMHS</sequence>
<organism evidence="1 2">
    <name type="scientific">Populus alba</name>
    <name type="common">White poplar</name>
    <dbReference type="NCBI Taxonomy" id="43335"/>
    <lineage>
        <taxon>Eukaryota</taxon>
        <taxon>Viridiplantae</taxon>
        <taxon>Streptophyta</taxon>
        <taxon>Embryophyta</taxon>
        <taxon>Tracheophyta</taxon>
        <taxon>Spermatophyta</taxon>
        <taxon>Magnoliopsida</taxon>
        <taxon>eudicotyledons</taxon>
        <taxon>Gunneridae</taxon>
        <taxon>Pentapetalae</taxon>
        <taxon>rosids</taxon>
        <taxon>fabids</taxon>
        <taxon>Malpighiales</taxon>
        <taxon>Salicaceae</taxon>
        <taxon>Saliceae</taxon>
        <taxon>Populus</taxon>
    </lineage>
</organism>
<dbReference type="Proteomes" id="UP000309997">
    <property type="component" value="Unassembled WGS sequence"/>
</dbReference>
<reference evidence="1 2" key="1">
    <citation type="journal article" date="2024" name="Plant Biotechnol. J.">
        <title>Genome and CRISPR/Cas9 system of a widespread forest tree (Populus alba) in the world.</title>
        <authorList>
            <person name="Liu Y.J."/>
            <person name="Jiang P.F."/>
            <person name="Han X.M."/>
            <person name="Li X.Y."/>
            <person name="Wang H.M."/>
            <person name="Wang Y.J."/>
            <person name="Wang X.X."/>
            <person name="Zeng Q.Y."/>
        </authorList>
    </citation>
    <scope>NUCLEOTIDE SEQUENCE [LARGE SCALE GENOMIC DNA]</scope>
    <source>
        <strain evidence="2">cv. PAL-ZL1</strain>
    </source>
</reference>
<evidence type="ECO:0000313" key="2">
    <source>
        <dbReference type="Proteomes" id="UP000309997"/>
    </source>
</evidence>
<proteinExistence type="predicted"/>
<keyword evidence="2" id="KW-1185">Reference proteome</keyword>
<comment type="caution">
    <text evidence="1">The sequence shown here is derived from an EMBL/GenBank/DDBJ whole genome shotgun (WGS) entry which is preliminary data.</text>
</comment>